<dbReference type="InterPro" id="IPR037647">
    <property type="entry name" value="HIRIP3"/>
</dbReference>
<dbReference type="EMBL" id="JAULSU010000008">
    <property type="protein sequence ID" value="KAK0609420.1"/>
    <property type="molecule type" value="Genomic_DNA"/>
</dbReference>
<name>A0AA39U288_9PEZI</name>
<protein>
    <recommendedName>
        <fullName evidence="4">Transcriptional regulator</fullName>
    </recommendedName>
</protein>
<evidence type="ECO:0000313" key="3">
    <source>
        <dbReference type="Proteomes" id="UP001175000"/>
    </source>
</evidence>
<gene>
    <name evidence="2" type="ORF">B0T14DRAFT_441789</name>
</gene>
<feature type="region of interest" description="Disordered" evidence="1">
    <location>
        <begin position="55"/>
        <end position="258"/>
    </location>
</feature>
<dbReference type="AlphaFoldDB" id="A0AA39U288"/>
<feature type="compositionally biased region" description="Acidic residues" evidence="1">
    <location>
        <begin position="183"/>
        <end position="192"/>
    </location>
</feature>
<organism evidence="2 3">
    <name type="scientific">Immersiella caudata</name>
    <dbReference type="NCBI Taxonomy" id="314043"/>
    <lineage>
        <taxon>Eukaryota</taxon>
        <taxon>Fungi</taxon>
        <taxon>Dikarya</taxon>
        <taxon>Ascomycota</taxon>
        <taxon>Pezizomycotina</taxon>
        <taxon>Sordariomycetes</taxon>
        <taxon>Sordariomycetidae</taxon>
        <taxon>Sordariales</taxon>
        <taxon>Lasiosphaeriaceae</taxon>
        <taxon>Immersiella</taxon>
    </lineage>
</organism>
<dbReference type="GO" id="GO:0005634">
    <property type="term" value="C:nucleus"/>
    <property type="evidence" value="ECO:0007669"/>
    <property type="project" value="TreeGrafter"/>
</dbReference>
<feature type="compositionally biased region" description="Basic and acidic residues" evidence="1">
    <location>
        <begin position="55"/>
        <end position="68"/>
    </location>
</feature>
<evidence type="ECO:0008006" key="4">
    <source>
        <dbReference type="Google" id="ProtNLM"/>
    </source>
</evidence>
<evidence type="ECO:0000313" key="2">
    <source>
        <dbReference type="EMBL" id="KAK0609420.1"/>
    </source>
</evidence>
<feature type="compositionally biased region" description="Acidic residues" evidence="1">
    <location>
        <begin position="69"/>
        <end position="78"/>
    </location>
</feature>
<sequence>MSPKKIPDEAALEQELRDAVRHIYQSARSTLTVNAARQAVVAKLGLKDDFFRSDDWKARSKQVVHDALDSPEDSEPEMSAESKPELSDDESEPESKPKSRSKPKPRAKNGAPVRKRAQRTVVSDDEDEPSPKPTKKRKLAKAKAVVESDPESSPLSEVMDTPKQEAHASGTEEVSPAKKEDGDGSDTSEVLDESPKKKAKAKATTKTDKQDDDGSDTSVVYDEPPKRKGKATKSDAAPKKRKSQGPKDTESEQTPDDALIKQLQGQLLKCGVRKIWAFELKKYGDDKSAKIRHLKGMLSDIGMKGRFSETRAKEIKEQRELMADLDAVMEGEKHWGVSGRPARRRATKAVKEPSDEEDSDEEPFKIAGSTDSEDESESGVQPKVHRGAAKRRADLAFLGDDSESD</sequence>
<dbReference type="PANTHER" id="PTHR15410:SF2">
    <property type="entry name" value="HIRA-INTERACTING PROTEIN 3"/>
    <property type="match status" value="1"/>
</dbReference>
<keyword evidence="3" id="KW-1185">Reference proteome</keyword>
<evidence type="ECO:0000256" key="1">
    <source>
        <dbReference type="SAM" id="MobiDB-lite"/>
    </source>
</evidence>
<dbReference type="PANTHER" id="PTHR15410">
    <property type="entry name" value="HIRA-INTERACTING PROTEIN 3"/>
    <property type="match status" value="1"/>
</dbReference>
<feature type="compositionally biased region" description="Basic residues" evidence="1">
    <location>
        <begin position="98"/>
        <end position="118"/>
    </location>
</feature>
<reference evidence="2" key="1">
    <citation type="submission" date="2023-06" db="EMBL/GenBank/DDBJ databases">
        <title>Genome-scale phylogeny and comparative genomics of the fungal order Sordariales.</title>
        <authorList>
            <consortium name="Lawrence Berkeley National Laboratory"/>
            <person name="Hensen N."/>
            <person name="Bonometti L."/>
            <person name="Westerberg I."/>
            <person name="Brannstrom I.O."/>
            <person name="Guillou S."/>
            <person name="Cros-Aarteil S."/>
            <person name="Calhoun S."/>
            <person name="Haridas S."/>
            <person name="Kuo A."/>
            <person name="Mondo S."/>
            <person name="Pangilinan J."/>
            <person name="Riley R."/>
            <person name="Labutti K."/>
            <person name="Andreopoulos B."/>
            <person name="Lipzen A."/>
            <person name="Chen C."/>
            <person name="Yanf M."/>
            <person name="Daum C."/>
            <person name="Ng V."/>
            <person name="Clum A."/>
            <person name="Steindorff A."/>
            <person name="Ohm R."/>
            <person name="Martin F."/>
            <person name="Silar P."/>
            <person name="Natvig D."/>
            <person name="Lalanne C."/>
            <person name="Gautier V."/>
            <person name="Ament-Velasquez S.L."/>
            <person name="Kruys A."/>
            <person name="Hutchinson M.I."/>
            <person name="Powell A.J."/>
            <person name="Barry K."/>
            <person name="Miller A.N."/>
            <person name="Grigoriev I.V."/>
            <person name="Debuchy R."/>
            <person name="Gladieux P."/>
            <person name="Thoren M.H."/>
            <person name="Johannesson H."/>
        </authorList>
    </citation>
    <scope>NUCLEOTIDE SEQUENCE</scope>
    <source>
        <strain evidence="2">CBS 606.72</strain>
    </source>
</reference>
<dbReference type="Proteomes" id="UP001175000">
    <property type="component" value="Unassembled WGS sequence"/>
</dbReference>
<comment type="caution">
    <text evidence="2">The sequence shown here is derived from an EMBL/GenBank/DDBJ whole genome shotgun (WGS) entry which is preliminary data.</text>
</comment>
<accession>A0AA39U288</accession>
<feature type="region of interest" description="Disordered" evidence="1">
    <location>
        <begin position="333"/>
        <end position="405"/>
    </location>
</feature>
<proteinExistence type="predicted"/>